<sequence length="41" mass="4548">MIILIHEKGSFSIFFPAHRLKVVVTDSCHPILRACSLTPLG</sequence>
<gene>
    <name evidence="1" type="ORF">PVAG01_10656</name>
</gene>
<organism evidence="1 2">
    <name type="scientific">Phlyctema vagabunda</name>
    <dbReference type="NCBI Taxonomy" id="108571"/>
    <lineage>
        <taxon>Eukaryota</taxon>
        <taxon>Fungi</taxon>
        <taxon>Dikarya</taxon>
        <taxon>Ascomycota</taxon>
        <taxon>Pezizomycotina</taxon>
        <taxon>Leotiomycetes</taxon>
        <taxon>Helotiales</taxon>
        <taxon>Dermateaceae</taxon>
        <taxon>Phlyctema</taxon>
    </lineage>
</organism>
<comment type="caution">
    <text evidence="1">The sequence shown here is derived from an EMBL/GenBank/DDBJ whole genome shotgun (WGS) entry which is preliminary data.</text>
</comment>
<evidence type="ECO:0000313" key="2">
    <source>
        <dbReference type="Proteomes" id="UP001629113"/>
    </source>
</evidence>
<dbReference type="Proteomes" id="UP001629113">
    <property type="component" value="Unassembled WGS sequence"/>
</dbReference>
<keyword evidence="2" id="KW-1185">Reference proteome</keyword>
<protein>
    <submittedName>
        <fullName evidence="1">Uncharacterized protein</fullName>
    </submittedName>
</protein>
<evidence type="ECO:0000313" key="1">
    <source>
        <dbReference type="EMBL" id="KAL3417646.1"/>
    </source>
</evidence>
<name>A0ABR4P2W3_9HELO</name>
<proteinExistence type="predicted"/>
<accession>A0ABR4P2W3</accession>
<reference evidence="1 2" key="1">
    <citation type="submission" date="2024-06" db="EMBL/GenBank/DDBJ databases">
        <title>Complete genome of Phlyctema vagabunda strain 19-DSS-EL-015.</title>
        <authorList>
            <person name="Fiorenzani C."/>
        </authorList>
    </citation>
    <scope>NUCLEOTIDE SEQUENCE [LARGE SCALE GENOMIC DNA]</scope>
    <source>
        <strain evidence="1 2">19-DSS-EL-015</strain>
    </source>
</reference>
<dbReference type="EMBL" id="JBFCZG010000010">
    <property type="protein sequence ID" value="KAL3417646.1"/>
    <property type="molecule type" value="Genomic_DNA"/>
</dbReference>